<keyword evidence="3" id="KW-1185">Reference proteome</keyword>
<accession>A0A7R9AF65</accession>
<dbReference type="Pfam" id="PF00078">
    <property type="entry name" value="RVT_1"/>
    <property type="match status" value="1"/>
</dbReference>
<dbReference type="OrthoDB" id="1421278at2759"/>
<protein>
    <recommendedName>
        <fullName evidence="1">Reverse transcriptase domain-containing protein</fullName>
    </recommendedName>
</protein>
<dbReference type="GO" id="GO:0071897">
    <property type="term" value="P:DNA biosynthetic process"/>
    <property type="evidence" value="ECO:0007669"/>
    <property type="project" value="UniProtKB-ARBA"/>
</dbReference>
<dbReference type="InterPro" id="IPR043502">
    <property type="entry name" value="DNA/RNA_pol_sf"/>
</dbReference>
<dbReference type="InterPro" id="IPR000477">
    <property type="entry name" value="RT_dom"/>
</dbReference>
<evidence type="ECO:0000259" key="1">
    <source>
        <dbReference type="PROSITE" id="PS50878"/>
    </source>
</evidence>
<dbReference type="EMBL" id="LR904613">
    <property type="protein sequence ID" value="CAD7252962.1"/>
    <property type="molecule type" value="Genomic_DNA"/>
</dbReference>
<reference evidence="2" key="1">
    <citation type="submission" date="2020-11" db="EMBL/GenBank/DDBJ databases">
        <authorList>
            <person name="Tran Van P."/>
        </authorList>
    </citation>
    <scope>NUCLEOTIDE SEQUENCE</scope>
</reference>
<feature type="domain" description="Reverse transcriptase" evidence="1">
    <location>
        <begin position="1"/>
        <end position="113"/>
    </location>
</feature>
<dbReference type="PROSITE" id="PS50878">
    <property type="entry name" value="RT_POL"/>
    <property type="match status" value="1"/>
</dbReference>
<name>A0A7R9AF65_9CRUS</name>
<dbReference type="SUPFAM" id="SSF56672">
    <property type="entry name" value="DNA/RNA polymerases"/>
    <property type="match status" value="1"/>
</dbReference>
<proteinExistence type="predicted"/>
<organism evidence="2">
    <name type="scientific">Darwinula stevensoni</name>
    <dbReference type="NCBI Taxonomy" id="69355"/>
    <lineage>
        <taxon>Eukaryota</taxon>
        <taxon>Metazoa</taxon>
        <taxon>Ecdysozoa</taxon>
        <taxon>Arthropoda</taxon>
        <taxon>Crustacea</taxon>
        <taxon>Oligostraca</taxon>
        <taxon>Ostracoda</taxon>
        <taxon>Podocopa</taxon>
        <taxon>Podocopida</taxon>
        <taxon>Darwinulocopina</taxon>
        <taxon>Darwinuloidea</taxon>
        <taxon>Darwinulidae</taxon>
        <taxon>Darwinula</taxon>
    </lineage>
</organism>
<dbReference type="EMBL" id="CAJPEV010005096">
    <property type="protein sequence ID" value="CAG0902739.1"/>
    <property type="molecule type" value="Genomic_DNA"/>
</dbReference>
<dbReference type="AlphaFoldDB" id="A0A7R9AF65"/>
<evidence type="ECO:0000313" key="2">
    <source>
        <dbReference type="EMBL" id="CAD7252962.1"/>
    </source>
</evidence>
<dbReference type="Proteomes" id="UP000677054">
    <property type="component" value="Unassembled WGS sequence"/>
</dbReference>
<sequence>DGLRISSPISQRKGVLQGDSLGSTLFVTCISSLANALKRAAPTIQVLFYADDLLLFLPSRDDLQSGLDALLARSNINYLQIVNRFDYLGVSLQPTLTFTNFVEKKKNEAAAVIDSLHNSHRLSTSTAMKTYRLEVQPIVTYGLKPIARRLKIAHMIDLDKIK</sequence>
<evidence type="ECO:0000313" key="3">
    <source>
        <dbReference type="Proteomes" id="UP000677054"/>
    </source>
</evidence>
<feature type="non-terminal residue" evidence="2">
    <location>
        <position position="1"/>
    </location>
</feature>
<gene>
    <name evidence="2" type="ORF">DSTB1V02_LOCUS12713</name>
</gene>